<dbReference type="Proteomes" id="UP000249218">
    <property type="component" value="Unassembled WGS sequence"/>
</dbReference>
<dbReference type="EMBL" id="KZ150624">
    <property type="protein sequence ID" value="PZC70442.1"/>
    <property type="molecule type" value="Genomic_DNA"/>
</dbReference>
<name>A0A2W1AZ62_HELAM</name>
<evidence type="ECO:0000259" key="7">
    <source>
        <dbReference type="Pfam" id="PF01094"/>
    </source>
</evidence>
<dbReference type="PRINTS" id="PR00248">
    <property type="entry name" value="GPCRMGR"/>
</dbReference>
<protein>
    <recommendedName>
        <fullName evidence="7">Receptor ligand binding region domain-containing protein</fullName>
    </recommendedName>
</protein>
<dbReference type="OrthoDB" id="425344at2759"/>
<evidence type="ECO:0000256" key="6">
    <source>
        <dbReference type="ARBA" id="ARBA00023180"/>
    </source>
</evidence>
<dbReference type="AlphaFoldDB" id="A0A2W1AZ62"/>
<dbReference type="Gene3D" id="3.40.50.2300">
    <property type="match status" value="1"/>
</dbReference>
<sequence length="176" mass="19294">HYGIQRVEATLLALQSINADAALLPRLQLGAELRDSCWAPATALRQTIHLLREAIAPPDAPAAPSACSPVSSACRNTSQHKPVDQVQKQYNEYNYNECTIVSRDLVLCTNFHISGQSCLLAIALKMLWRLPRNRLMKDAVFLRHIAAKPSVCATANIADALQKRGSRNSALNALLK</sequence>
<dbReference type="InterPro" id="IPR028082">
    <property type="entry name" value="Peripla_BP_I"/>
</dbReference>
<dbReference type="PANTHER" id="PTHR24060">
    <property type="entry name" value="METABOTROPIC GLUTAMATE RECEPTOR"/>
    <property type="match status" value="1"/>
</dbReference>
<dbReference type="SUPFAM" id="SSF53822">
    <property type="entry name" value="Periplasmic binding protein-like I"/>
    <property type="match status" value="1"/>
</dbReference>
<feature type="domain" description="Receptor ligand binding region" evidence="7">
    <location>
        <begin position="7"/>
        <end position="76"/>
    </location>
</feature>
<feature type="non-terminal residue" evidence="8">
    <location>
        <position position="1"/>
    </location>
</feature>
<dbReference type="InterPro" id="IPR050726">
    <property type="entry name" value="mGluR"/>
</dbReference>
<dbReference type="Pfam" id="PF01094">
    <property type="entry name" value="ANF_receptor"/>
    <property type="match status" value="1"/>
</dbReference>
<evidence type="ECO:0000313" key="9">
    <source>
        <dbReference type="Proteomes" id="UP000249218"/>
    </source>
</evidence>
<evidence type="ECO:0000256" key="2">
    <source>
        <dbReference type="ARBA" id="ARBA00022692"/>
    </source>
</evidence>
<organism evidence="8 9">
    <name type="scientific">Helicoverpa armigera</name>
    <name type="common">Cotton bollworm</name>
    <name type="synonym">Heliothis armigera</name>
    <dbReference type="NCBI Taxonomy" id="29058"/>
    <lineage>
        <taxon>Eukaryota</taxon>
        <taxon>Metazoa</taxon>
        <taxon>Ecdysozoa</taxon>
        <taxon>Arthropoda</taxon>
        <taxon>Hexapoda</taxon>
        <taxon>Insecta</taxon>
        <taxon>Pterygota</taxon>
        <taxon>Neoptera</taxon>
        <taxon>Endopterygota</taxon>
        <taxon>Lepidoptera</taxon>
        <taxon>Glossata</taxon>
        <taxon>Ditrysia</taxon>
        <taxon>Noctuoidea</taxon>
        <taxon>Noctuidae</taxon>
        <taxon>Heliothinae</taxon>
        <taxon>Helicoverpa</taxon>
    </lineage>
</organism>
<proteinExistence type="predicted"/>
<keyword evidence="2" id="KW-0812">Transmembrane</keyword>
<dbReference type="InterPro" id="IPR001828">
    <property type="entry name" value="ANF_lig-bd_rcpt"/>
</dbReference>
<gene>
    <name evidence="8" type="primary">HaOG216253</name>
    <name evidence="8" type="ORF">B5X24_HaOG216253</name>
</gene>
<keyword evidence="3" id="KW-1133">Transmembrane helix</keyword>
<reference evidence="8 9" key="1">
    <citation type="journal article" date="2017" name="BMC Biol.">
        <title>Genomic innovations, transcriptional plasticity and gene loss underlying the evolution and divergence of two highly polyphagous and invasive Helicoverpa pest species.</title>
        <authorList>
            <person name="Pearce S.L."/>
            <person name="Clarke D.F."/>
            <person name="East P.D."/>
            <person name="Elfekih S."/>
            <person name="Gordon K.H."/>
            <person name="Jermiin L.S."/>
            <person name="McGaughran A."/>
            <person name="Oakeshott J.G."/>
            <person name="Papanikolaou A."/>
            <person name="Perera O.P."/>
            <person name="Rane R.V."/>
            <person name="Richards S."/>
            <person name="Tay W.T."/>
            <person name="Walsh T.K."/>
            <person name="Anderson A."/>
            <person name="Anderson C.J."/>
            <person name="Asgari S."/>
            <person name="Board P.G."/>
            <person name="Bretschneider A."/>
            <person name="Campbell P.M."/>
            <person name="Chertemps T."/>
            <person name="Christeller J.T."/>
            <person name="Coppin C.W."/>
            <person name="Downes S.J."/>
            <person name="Duan G."/>
            <person name="Farnsworth C.A."/>
            <person name="Good R.T."/>
            <person name="Han L.B."/>
            <person name="Han Y.C."/>
            <person name="Hatje K."/>
            <person name="Horne I."/>
            <person name="Huang Y.P."/>
            <person name="Hughes D.S."/>
            <person name="Jacquin-Joly E."/>
            <person name="James W."/>
            <person name="Jhangiani S."/>
            <person name="Kollmar M."/>
            <person name="Kuwar S.S."/>
            <person name="Li S."/>
            <person name="Liu N.Y."/>
            <person name="Maibeche M.T."/>
            <person name="Miller J.R."/>
            <person name="Montagne N."/>
            <person name="Perry T."/>
            <person name="Qu J."/>
            <person name="Song S.V."/>
            <person name="Sutton G.G."/>
            <person name="Vogel H."/>
            <person name="Walenz B.P."/>
            <person name="Xu W."/>
            <person name="Zhang H.J."/>
            <person name="Zou Z."/>
            <person name="Batterham P."/>
            <person name="Edwards O.R."/>
            <person name="Feyereisen R."/>
            <person name="Gibbs R.A."/>
            <person name="Heckel D.G."/>
            <person name="McGrath A."/>
            <person name="Robin C."/>
            <person name="Scherer S.E."/>
            <person name="Worley K.C."/>
            <person name="Wu Y.D."/>
        </authorList>
    </citation>
    <scope>NUCLEOTIDE SEQUENCE [LARGE SCALE GENOMIC DNA]</scope>
    <source>
        <strain evidence="8">Harm_GR_Male_#8</strain>
        <tissue evidence="8">Whole organism</tissue>
    </source>
</reference>
<comment type="subcellular location">
    <subcellularLocation>
        <location evidence="1">Membrane</location>
        <topology evidence="1">Multi-pass membrane protein</topology>
    </subcellularLocation>
</comment>
<dbReference type="GO" id="GO:0016020">
    <property type="term" value="C:membrane"/>
    <property type="evidence" value="ECO:0007669"/>
    <property type="project" value="UniProtKB-SubCell"/>
</dbReference>
<dbReference type="InterPro" id="IPR000337">
    <property type="entry name" value="GPCR_3"/>
</dbReference>
<evidence type="ECO:0000313" key="8">
    <source>
        <dbReference type="EMBL" id="PZC70442.1"/>
    </source>
</evidence>
<accession>A0A2W1AZ62</accession>
<keyword evidence="6" id="KW-0325">Glycoprotein</keyword>
<keyword evidence="4" id="KW-0472">Membrane</keyword>
<evidence type="ECO:0000256" key="4">
    <source>
        <dbReference type="ARBA" id="ARBA00023136"/>
    </source>
</evidence>
<evidence type="ECO:0000256" key="3">
    <source>
        <dbReference type="ARBA" id="ARBA00022989"/>
    </source>
</evidence>
<evidence type="ECO:0000256" key="1">
    <source>
        <dbReference type="ARBA" id="ARBA00004141"/>
    </source>
</evidence>
<keyword evidence="5" id="KW-0675">Receptor</keyword>
<keyword evidence="9" id="KW-1185">Reference proteome</keyword>
<dbReference type="GO" id="GO:0004930">
    <property type="term" value="F:G protein-coupled receptor activity"/>
    <property type="evidence" value="ECO:0007669"/>
    <property type="project" value="InterPro"/>
</dbReference>
<evidence type="ECO:0000256" key="5">
    <source>
        <dbReference type="ARBA" id="ARBA00023170"/>
    </source>
</evidence>